<keyword evidence="2" id="KW-0732">Signal</keyword>
<feature type="compositionally biased region" description="Polar residues" evidence="1">
    <location>
        <begin position="307"/>
        <end position="321"/>
    </location>
</feature>
<feature type="compositionally biased region" description="Basic residues" evidence="1">
    <location>
        <begin position="1130"/>
        <end position="1146"/>
    </location>
</feature>
<dbReference type="AlphaFoldDB" id="A0A1D1WB89"/>
<feature type="compositionally biased region" description="Acidic residues" evidence="1">
    <location>
        <begin position="370"/>
        <end position="390"/>
    </location>
</feature>
<feature type="chain" id="PRO_5008899363" evidence="2">
    <location>
        <begin position="25"/>
        <end position="1196"/>
    </location>
</feature>
<evidence type="ECO:0000313" key="4">
    <source>
        <dbReference type="Proteomes" id="UP000186922"/>
    </source>
</evidence>
<feature type="compositionally biased region" description="Acidic residues" evidence="1">
    <location>
        <begin position="462"/>
        <end position="476"/>
    </location>
</feature>
<feature type="compositionally biased region" description="Acidic residues" evidence="1">
    <location>
        <begin position="828"/>
        <end position="846"/>
    </location>
</feature>
<feature type="compositionally biased region" description="Polar residues" evidence="1">
    <location>
        <begin position="849"/>
        <end position="868"/>
    </location>
</feature>
<accession>A0A1D1WB89</accession>
<feature type="region of interest" description="Disordered" evidence="1">
    <location>
        <begin position="612"/>
        <end position="654"/>
    </location>
</feature>
<feature type="compositionally biased region" description="Polar residues" evidence="1">
    <location>
        <begin position="683"/>
        <end position="695"/>
    </location>
</feature>
<sequence>MTAGGASFIPSSWVLLLCLGVSVSDDGLGYLTQWSETGPDSPSVGNGAEIPVFGNETDVLPLGNGTDSSPLVLLSNGTVFNKSSPGKISYIPFRNSRRPKEDDESSYKKMNASYIRENLFTKKVPSEKRAIIPSRYHNPIPPKPATLNIYKELLDSPPIPSPATVEYEEEDDYAPPFVPTKNEAVLSESYGPNFPPWMHIGNSEDYRENVRAALAGFFHRFPQRDFEESVLVESEKNNHTSKQKVVLIVASPEDQLSEEPTLPEPIYHPDRWANRNRYRGVPPELIPHLFSEQIPIPKQPLPYPFSHTFNPRSNQGLRASTGSEHLEVEEEHEEEGHGESHEEDDEGEHEEHEENYEHGSEHQKVYQEVREEEEHDHEDEENENEEDQDDDRPRNHVRTVFYGSSMPSFIPSSIPFPLREGHSPENSRGLSAYHVPYMLRMWDEVPQTTEEITTIRHPSATTEEEEEYDDAEEDVGDLTAVDSGGDVNATTETKNSSTSTVSASASSTTASPIVADASSVTSSSPQNAIADGNQTLQKRLKRERQLISDDGKTFTPFDEKNPSSVRDQHLTVFPENHKVVKHVIPDQQLLSQSAELHSADYKSFLDAQFSDGDGSAFSNVPRSRKVRTKREPTKPCTTRQKREDAALPTSAFDCNTEDSNVQRLKRIREVKDRLDQERAAQEAASQKASHNAQVKQDQELLRQIFDGEMEGEEDEEEEKAESLQFDADDDDGEEKEQFQDDDDGENTDQEFQDDDDGTKNQADKQFQDDDDGAQAQKFDDDDDSTAEQKRNQEDNVQLQEGDDGDGAMQTISEDEDRADVVMDNGGELLDDEGYQNDQEQFQDDGDSNYAFNKNGGQQTSQNLTVVNNSSSISGGSPTTTTTSSTTTTTSIPTKKPVWEQEQLMVDDSDDGNTLTDDDDVGETLMDIESSEQFQDDDDDDGEQQFQDDDDGAQFQDDDDGQQSQQFQDDDDGEAMADDDDDGEEEATEQQNDLVEKEARLYDQPADPKDAEKKETRKEKNLRDKAAKENAIWAHLNRKGGAHSVTSADKKLPVAAGPNYRGGNVKATKKSKPVPKPSFRAKGPKTTTTKAPETTKLQRDFAELDSADTADVQNHIAARPQLDMDDDDGMKRHRKSHKHYRRKKHSHNAQLDDDDDGRTRRVQRDVMFDGEPETVAIKLGSINGDGQSRRRKRILPL</sequence>
<comment type="caution">
    <text evidence="3">The sequence shown here is derived from an EMBL/GenBank/DDBJ whole genome shotgun (WGS) entry which is preliminary data.</text>
</comment>
<proteinExistence type="predicted"/>
<feature type="compositionally biased region" description="Basic and acidic residues" evidence="1">
    <location>
        <begin position="993"/>
        <end position="1027"/>
    </location>
</feature>
<feature type="compositionally biased region" description="Polar residues" evidence="1">
    <location>
        <begin position="518"/>
        <end position="537"/>
    </location>
</feature>
<evidence type="ECO:0000256" key="2">
    <source>
        <dbReference type="SAM" id="SignalP"/>
    </source>
</evidence>
<feature type="compositionally biased region" description="Low complexity" evidence="1">
    <location>
        <begin position="869"/>
        <end position="893"/>
    </location>
</feature>
<gene>
    <name evidence="3" type="primary">RvY_18442</name>
    <name evidence="3" type="synonym">RvY_18442.1</name>
    <name evidence="3" type="ORF">RvY_18442-1</name>
</gene>
<feature type="region of interest" description="Disordered" evidence="1">
    <location>
        <begin position="675"/>
        <end position="1160"/>
    </location>
</feature>
<feature type="compositionally biased region" description="Acidic residues" evidence="1">
    <location>
        <begin position="967"/>
        <end position="987"/>
    </location>
</feature>
<protein>
    <submittedName>
        <fullName evidence="3">Uncharacterized protein</fullName>
    </submittedName>
</protein>
<evidence type="ECO:0000256" key="1">
    <source>
        <dbReference type="SAM" id="MobiDB-lite"/>
    </source>
</evidence>
<dbReference type="EMBL" id="BDGG01000019">
    <property type="protein sequence ID" value="GAV08799.1"/>
    <property type="molecule type" value="Genomic_DNA"/>
</dbReference>
<keyword evidence="4" id="KW-1185">Reference proteome</keyword>
<feature type="compositionally biased region" description="Acidic residues" evidence="1">
    <location>
        <begin position="726"/>
        <end position="756"/>
    </location>
</feature>
<feature type="compositionally biased region" description="Low complexity" evidence="1">
    <location>
        <begin position="496"/>
        <end position="511"/>
    </location>
</feature>
<feature type="compositionally biased region" description="Acidic residues" evidence="1">
    <location>
        <begin position="904"/>
        <end position="921"/>
    </location>
</feature>
<evidence type="ECO:0000313" key="3">
    <source>
        <dbReference type="EMBL" id="GAV08799.1"/>
    </source>
</evidence>
<feature type="compositionally biased region" description="Basic and acidic residues" evidence="1">
    <location>
        <begin position="543"/>
        <end position="565"/>
    </location>
</feature>
<feature type="compositionally biased region" description="Acidic residues" evidence="1">
    <location>
        <begin position="933"/>
        <end position="960"/>
    </location>
</feature>
<organism evidence="3 4">
    <name type="scientific">Ramazzottius varieornatus</name>
    <name type="common">Water bear</name>
    <name type="synonym">Tardigrade</name>
    <dbReference type="NCBI Taxonomy" id="947166"/>
    <lineage>
        <taxon>Eukaryota</taxon>
        <taxon>Metazoa</taxon>
        <taxon>Ecdysozoa</taxon>
        <taxon>Tardigrada</taxon>
        <taxon>Eutardigrada</taxon>
        <taxon>Parachela</taxon>
        <taxon>Hypsibioidea</taxon>
        <taxon>Ramazzottiidae</taxon>
        <taxon>Ramazzottius</taxon>
    </lineage>
</organism>
<feature type="signal peptide" evidence="2">
    <location>
        <begin position="1"/>
        <end position="24"/>
    </location>
</feature>
<dbReference type="STRING" id="947166.A0A1D1WB89"/>
<feature type="compositionally biased region" description="Basic and acidic residues" evidence="1">
    <location>
        <begin position="349"/>
        <end position="369"/>
    </location>
</feature>
<feature type="compositionally biased region" description="Acidic residues" evidence="1">
    <location>
        <begin position="707"/>
        <end position="719"/>
    </location>
</feature>
<dbReference type="Proteomes" id="UP000186922">
    <property type="component" value="Unassembled WGS sequence"/>
</dbReference>
<reference evidence="3 4" key="1">
    <citation type="journal article" date="2016" name="Nat. Commun.">
        <title>Extremotolerant tardigrade genome and improved radiotolerance of human cultured cells by tardigrade-unique protein.</title>
        <authorList>
            <person name="Hashimoto T."/>
            <person name="Horikawa D.D."/>
            <person name="Saito Y."/>
            <person name="Kuwahara H."/>
            <person name="Kozuka-Hata H."/>
            <person name="Shin-I T."/>
            <person name="Minakuchi Y."/>
            <person name="Ohishi K."/>
            <person name="Motoyama A."/>
            <person name="Aizu T."/>
            <person name="Enomoto A."/>
            <person name="Kondo K."/>
            <person name="Tanaka S."/>
            <person name="Hara Y."/>
            <person name="Koshikawa S."/>
            <person name="Sagara H."/>
            <person name="Miura T."/>
            <person name="Yokobori S."/>
            <person name="Miyagawa K."/>
            <person name="Suzuki Y."/>
            <person name="Kubo T."/>
            <person name="Oyama M."/>
            <person name="Kohara Y."/>
            <person name="Fujiyama A."/>
            <person name="Arakawa K."/>
            <person name="Katayama T."/>
            <person name="Toyoda A."/>
            <person name="Kunieda T."/>
        </authorList>
    </citation>
    <scope>NUCLEOTIDE SEQUENCE [LARGE SCALE GENOMIC DNA]</scope>
    <source>
        <strain evidence="3 4">YOKOZUNA-1</strain>
    </source>
</reference>
<feature type="compositionally biased region" description="Low complexity" evidence="1">
    <location>
        <begin position="1083"/>
        <end position="1094"/>
    </location>
</feature>
<feature type="region of interest" description="Disordered" evidence="1">
    <location>
        <begin position="450"/>
        <end position="565"/>
    </location>
</feature>
<name>A0A1D1WB89_RAMVA</name>
<feature type="region of interest" description="Disordered" evidence="1">
    <location>
        <begin position="301"/>
        <end position="395"/>
    </location>
</feature>
<feature type="compositionally biased region" description="Basic and acidic residues" evidence="1">
    <location>
        <begin position="757"/>
        <end position="767"/>
    </location>
</feature>